<protein>
    <submittedName>
        <fullName evidence="1">Uncharacterized protein</fullName>
    </submittedName>
</protein>
<gene>
    <name evidence="1" type="ORF">DLM85_15575</name>
</gene>
<evidence type="ECO:0000313" key="1">
    <source>
        <dbReference type="EMBL" id="RAK66113.1"/>
    </source>
</evidence>
<evidence type="ECO:0000313" key="2">
    <source>
        <dbReference type="Proteomes" id="UP000248553"/>
    </source>
</evidence>
<dbReference type="PROSITE" id="PS51257">
    <property type="entry name" value="PROKAR_LIPOPROTEIN"/>
    <property type="match status" value="1"/>
</dbReference>
<dbReference type="RefSeq" id="WP_111479023.1">
    <property type="nucleotide sequence ID" value="NZ_QHKM01000004.1"/>
</dbReference>
<proteinExistence type="predicted"/>
<organism evidence="1 2">
    <name type="scientific">Hymenobacter edaphi</name>
    <dbReference type="NCBI Taxonomy" id="2211146"/>
    <lineage>
        <taxon>Bacteria</taxon>
        <taxon>Pseudomonadati</taxon>
        <taxon>Bacteroidota</taxon>
        <taxon>Cytophagia</taxon>
        <taxon>Cytophagales</taxon>
        <taxon>Hymenobacteraceae</taxon>
        <taxon>Hymenobacter</taxon>
    </lineage>
</organism>
<name>A0A328BG39_9BACT</name>
<accession>A0A328BG39</accession>
<reference evidence="2" key="1">
    <citation type="submission" date="2018-05" db="EMBL/GenBank/DDBJ databases">
        <authorList>
            <person name="Nie L."/>
        </authorList>
    </citation>
    <scope>NUCLEOTIDE SEQUENCE [LARGE SCALE GENOMIC DNA]</scope>
    <source>
        <strain evidence="2">NL</strain>
    </source>
</reference>
<dbReference type="AlphaFoldDB" id="A0A328BG39"/>
<dbReference type="Proteomes" id="UP000248553">
    <property type="component" value="Unassembled WGS sequence"/>
</dbReference>
<comment type="caution">
    <text evidence="1">The sequence shown here is derived from an EMBL/GenBank/DDBJ whole genome shotgun (WGS) entry which is preliminary data.</text>
</comment>
<dbReference type="OrthoDB" id="9901972at2"/>
<keyword evidence="2" id="KW-1185">Reference proteome</keyword>
<dbReference type="EMBL" id="QHKM01000004">
    <property type="protein sequence ID" value="RAK66113.1"/>
    <property type="molecule type" value="Genomic_DNA"/>
</dbReference>
<sequence length="70" mass="7741">MNRWSFSLILAAALGSCAVRPPRPVPLAEAQVKTAAEAREIALRWVAQDSSTVRQLRLDQVEVQEQPAGW</sequence>